<accession>A0A6J6NE85</accession>
<sequence>MSVLRSLEAKIESLFEGVFGRAFRGSVQPVELARKLVKEMDDHKTVSVSRVYVPNEYTVYLSTADREQFSGYENSLRGELTDYLAEHARRERYVLPGPPDVKLETDNELDLGVFGIATRLVQPPTDDRPASTAPPVSTAVSETMIYKPPPLHEPGEAAPVAPTPPAVERLVLAFAGTTRAVTGSRVVLGRSSDCDIQIPDANVSRRHAEIVHEGDDHWLVDLGSTNGIETSDGKVQRLKLEPGTRFVLGSTDVVVSREQTST</sequence>
<dbReference type="InterPro" id="IPR000253">
    <property type="entry name" value="FHA_dom"/>
</dbReference>
<dbReference type="Gene3D" id="2.60.200.20">
    <property type="match status" value="1"/>
</dbReference>
<dbReference type="InterPro" id="IPR022128">
    <property type="entry name" value="FhaA_N"/>
</dbReference>
<dbReference type="AlphaFoldDB" id="A0A6J6NE85"/>
<name>A0A6J6NE85_9ZZZZ</name>
<evidence type="ECO:0000259" key="1">
    <source>
        <dbReference type="PROSITE" id="PS50006"/>
    </source>
</evidence>
<gene>
    <name evidence="2" type="ORF">UFOPK2399_00187</name>
</gene>
<dbReference type="InterPro" id="IPR008984">
    <property type="entry name" value="SMAD_FHA_dom_sf"/>
</dbReference>
<evidence type="ECO:0000313" key="2">
    <source>
        <dbReference type="EMBL" id="CAB4684559.1"/>
    </source>
</evidence>
<dbReference type="InterPro" id="IPR042287">
    <property type="entry name" value="FhaA_N_sf"/>
</dbReference>
<dbReference type="Gene3D" id="3.30.2320.60">
    <property type="entry name" value="FhaA, phosphopeptide-binding domain (DUF3662)"/>
    <property type="match status" value="1"/>
</dbReference>
<dbReference type="SUPFAM" id="SSF49879">
    <property type="entry name" value="SMAD/FHA domain"/>
    <property type="match status" value="1"/>
</dbReference>
<dbReference type="PROSITE" id="PS50006">
    <property type="entry name" value="FHA_DOMAIN"/>
    <property type="match status" value="1"/>
</dbReference>
<organism evidence="2">
    <name type="scientific">freshwater metagenome</name>
    <dbReference type="NCBI Taxonomy" id="449393"/>
    <lineage>
        <taxon>unclassified sequences</taxon>
        <taxon>metagenomes</taxon>
        <taxon>ecological metagenomes</taxon>
    </lineage>
</organism>
<protein>
    <submittedName>
        <fullName evidence="2">Unannotated protein</fullName>
    </submittedName>
</protein>
<dbReference type="SMART" id="SM00240">
    <property type="entry name" value="FHA"/>
    <property type="match status" value="1"/>
</dbReference>
<dbReference type="Pfam" id="PF12401">
    <property type="entry name" value="FhaA_N"/>
    <property type="match status" value="1"/>
</dbReference>
<dbReference type="EMBL" id="CAEZXP010000001">
    <property type="protein sequence ID" value="CAB4684559.1"/>
    <property type="molecule type" value="Genomic_DNA"/>
</dbReference>
<reference evidence="2" key="1">
    <citation type="submission" date="2020-05" db="EMBL/GenBank/DDBJ databases">
        <authorList>
            <person name="Chiriac C."/>
            <person name="Salcher M."/>
            <person name="Ghai R."/>
            <person name="Kavagutti S V."/>
        </authorList>
    </citation>
    <scope>NUCLEOTIDE SEQUENCE</scope>
</reference>
<dbReference type="Pfam" id="PF00498">
    <property type="entry name" value="FHA"/>
    <property type="match status" value="1"/>
</dbReference>
<dbReference type="CDD" id="cd00060">
    <property type="entry name" value="FHA"/>
    <property type="match status" value="1"/>
</dbReference>
<feature type="domain" description="FHA" evidence="1">
    <location>
        <begin position="186"/>
        <end position="235"/>
    </location>
</feature>
<proteinExistence type="predicted"/>